<keyword evidence="3 6" id="KW-0731">Sigma factor</keyword>
<name>A0ABU6GUI9_9BACL</name>
<dbReference type="NCBIfam" id="TIGR02937">
    <property type="entry name" value="sigma70-ECF"/>
    <property type="match status" value="1"/>
</dbReference>
<keyword evidence="4 6" id="KW-0238">DNA-binding</keyword>
<dbReference type="Gene3D" id="1.10.1740.10">
    <property type="match status" value="1"/>
</dbReference>
<comment type="caution">
    <text evidence="9">The sequence shown here is derived from an EMBL/GenBank/DDBJ whole genome shotgun (WGS) entry which is preliminary data.</text>
</comment>
<organism evidence="9 10">
    <name type="scientific">Paenibacillus dokdonensis</name>
    <dbReference type="NCBI Taxonomy" id="2567944"/>
    <lineage>
        <taxon>Bacteria</taxon>
        <taxon>Bacillati</taxon>
        <taxon>Bacillota</taxon>
        <taxon>Bacilli</taxon>
        <taxon>Bacillales</taxon>
        <taxon>Paenibacillaceae</taxon>
        <taxon>Paenibacillus</taxon>
    </lineage>
</organism>
<dbReference type="Proteomes" id="UP001344632">
    <property type="component" value="Unassembled WGS sequence"/>
</dbReference>
<feature type="domain" description="RNA polymerase sigma-70 region 2" evidence="7">
    <location>
        <begin position="39"/>
        <end position="101"/>
    </location>
</feature>
<proteinExistence type="inferred from homology"/>
<dbReference type="Gene3D" id="1.10.10.10">
    <property type="entry name" value="Winged helix-like DNA-binding domain superfamily/Winged helix DNA-binding domain"/>
    <property type="match status" value="1"/>
</dbReference>
<evidence type="ECO:0000256" key="1">
    <source>
        <dbReference type="ARBA" id="ARBA00010641"/>
    </source>
</evidence>
<dbReference type="InterPro" id="IPR000838">
    <property type="entry name" value="RNA_pol_sigma70_ECF_CS"/>
</dbReference>
<evidence type="ECO:0000256" key="3">
    <source>
        <dbReference type="ARBA" id="ARBA00023082"/>
    </source>
</evidence>
<keyword evidence="5 6" id="KW-0804">Transcription</keyword>
<dbReference type="InterPro" id="IPR013324">
    <property type="entry name" value="RNA_pol_sigma_r3/r4-like"/>
</dbReference>
<dbReference type="RefSeq" id="WP_326091119.1">
    <property type="nucleotide sequence ID" value="NZ_JARLKZ010000023.1"/>
</dbReference>
<keyword evidence="2 6" id="KW-0805">Transcription regulation</keyword>
<dbReference type="InterPro" id="IPR014284">
    <property type="entry name" value="RNA_pol_sigma-70_dom"/>
</dbReference>
<evidence type="ECO:0000256" key="6">
    <source>
        <dbReference type="RuleBase" id="RU000716"/>
    </source>
</evidence>
<dbReference type="Pfam" id="PF08281">
    <property type="entry name" value="Sigma70_r4_2"/>
    <property type="match status" value="1"/>
</dbReference>
<evidence type="ECO:0000259" key="8">
    <source>
        <dbReference type="Pfam" id="PF08281"/>
    </source>
</evidence>
<comment type="similarity">
    <text evidence="1 6">Belongs to the sigma-70 factor family. ECF subfamily.</text>
</comment>
<dbReference type="InterPro" id="IPR036388">
    <property type="entry name" value="WH-like_DNA-bd_sf"/>
</dbReference>
<evidence type="ECO:0000313" key="10">
    <source>
        <dbReference type="Proteomes" id="UP001344632"/>
    </source>
</evidence>
<dbReference type="CDD" id="cd06171">
    <property type="entry name" value="Sigma70_r4"/>
    <property type="match status" value="1"/>
</dbReference>
<dbReference type="SUPFAM" id="SSF88946">
    <property type="entry name" value="Sigma2 domain of RNA polymerase sigma factors"/>
    <property type="match status" value="1"/>
</dbReference>
<dbReference type="PANTHER" id="PTHR43133:SF52">
    <property type="entry name" value="ECF RNA POLYMERASE SIGMA FACTOR SIGL"/>
    <property type="match status" value="1"/>
</dbReference>
<dbReference type="InterPro" id="IPR013325">
    <property type="entry name" value="RNA_pol_sigma_r2"/>
</dbReference>
<gene>
    <name evidence="9" type="ORF">P4H66_26775</name>
</gene>
<sequence length="193" mass="22686">MLISFLVSCIHWSLFLRYVSRKERAIIDEALIKQLIQRGNVIKRYLIRIGACPPDAEEIVQDTLMQGIAHVEAIDPAKFMSWLFKVATNKYYDLYRKEARRGITIPIETVSLKDEHSPEDAYLRQEKSLEVRALLNQIPHKYKQLLILKYEMGLSYEEIGSLMNVKSERIKTELYRARNVFKKLYEGDSKYEP</sequence>
<evidence type="ECO:0000313" key="9">
    <source>
        <dbReference type="EMBL" id="MEC0243425.1"/>
    </source>
</evidence>
<dbReference type="InterPro" id="IPR007627">
    <property type="entry name" value="RNA_pol_sigma70_r2"/>
</dbReference>
<evidence type="ECO:0000256" key="4">
    <source>
        <dbReference type="ARBA" id="ARBA00023125"/>
    </source>
</evidence>
<reference evidence="9 10" key="1">
    <citation type="submission" date="2023-03" db="EMBL/GenBank/DDBJ databases">
        <title>Bacillus Genome Sequencing.</title>
        <authorList>
            <person name="Dunlap C."/>
        </authorList>
    </citation>
    <scope>NUCLEOTIDE SEQUENCE [LARGE SCALE GENOMIC DNA]</scope>
    <source>
        <strain evidence="9 10">BD-525</strain>
    </source>
</reference>
<evidence type="ECO:0000259" key="7">
    <source>
        <dbReference type="Pfam" id="PF04542"/>
    </source>
</evidence>
<dbReference type="PROSITE" id="PS01063">
    <property type="entry name" value="SIGMA70_ECF"/>
    <property type="match status" value="1"/>
</dbReference>
<dbReference type="Pfam" id="PF04542">
    <property type="entry name" value="Sigma70_r2"/>
    <property type="match status" value="1"/>
</dbReference>
<dbReference type="InterPro" id="IPR013249">
    <property type="entry name" value="RNA_pol_sigma70_r4_t2"/>
</dbReference>
<evidence type="ECO:0000256" key="5">
    <source>
        <dbReference type="ARBA" id="ARBA00023163"/>
    </source>
</evidence>
<accession>A0ABU6GUI9</accession>
<protein>
    <recommendedName>
        <fullName evidence="6">RNA polymerase sigma factor</fullName>
    </recommendedName>
</protein>
<dbReference type="EMBL" id="JARLKZ010000023">
    <property type="protein sequence ID" value="MEC0243425.1"/>
    <property type="molecule type" value="Genomic_DNA"/>
</dbReference>
<dbReference type="InterPro" id="IPR039425">
    <property type="entry name" value="RNA_pol_sigma-70-like"/>
</dbReference>
<feature type="domain" description="RNA polymerase sigma factor 70 region 4 type 2" evidence="8">
    <location>
        <begin position="129"/>
        <end position="178"/>
    </location>
</feature>
<keyword evidence="10" id="KW-1185">Reference proteome</keyword>
<evidence type="ECO:0000256" key="2">
    <source>
        <dbReference type="ARBA" id="ARBA00023015"/>
    </source>
</evidence>
<dbReference type="SUPFAM" id="SSF88659">
    <property type="entry name" value="Sigma3 and sigma4 domains of RNA polymerase sigma factors"/>
    <property type="match status" value="1"/>
</dbReference>
<dbReference type="PANTHER" id="PTHR43133">
    <property type="entry name" value="RNA POLYMERASE ECF-TYPE SIGMA FACTO"/>
    <property type="match status" value="1"/>
</dbReference>